<proteinExistence type="inferred from homology"/>
<dbReference type="InterPro" id="IPR011037">
    <property type="entry name" value="Pyrv_Knase-like_insert_dom_sf"/>
</dbReference>
<dbReference type="SUPFAM" id="SSF141673">
    <property type="entry name" value="MOSC N-terminal domain-like"/>
    <property type="match status" value="1"/>
</dbReference>
<evidence type="ECO:0000313" key="8">
    <source>
        <dbReference type="RefSeq" id="XP_014670763.1"/>
    </source>
</evidence>
<comment type="catalytic activity">
    <reaction evidence="4">
        <text>Mo-molybdopterin + L-cysteine + AH2 = thio-Mo-molybdopterin + L-alanine + A + H2O</text>
        <dbReference type="Rhea" id="RHEA:42636"/>
        <dbReference type="ChEBI" id="CHEBI:13193"/>
        <dbReference type="ChEBI" id="CHEBI:15377"/>
        <dbReference type="ChEBI" id="CHEBI:17499"/>
        <dbReference type="ChEBI" id="CHEBI:35235"/>
        <dbReference type="ChEBI" id="CHEBI:57972"/>
        <dbReference type="ChEBI" id="CHEBI:71302"/>
        <dbReference type="ChEBI" id="CHEBI:82685"/>
        <dbReference type="EC" id="2.8.1.9"/>
    </reaction>
</comment>
<evidence type="ECO:0000256" key="4">
    <source>
        <dbReference type="HAMAP-Rule" id="MF_03050"/>
    </source>
</evidence>
<dbReference type="InterPro" id="IPR005303">
    <property type="entry name" value="MOCOS_middle"/>
</dbReference>
<evidence type="ECO:0000313" key="7">
    <source>
        <dbReference type="Proteomes" id="UP000695022"/>
    </source>
</evidence>
<keyword evidence="2 4" id="KW-0663">Pyridoxal phosphate</keyword>
<feature type="modified residue" description="N6-(pyridoxal phosphate)lysine" evidence="4">
    <location>
        <position position="276"/>
    </location>
</feature>
<dbReference type="InterPro" id="IPR028886">
    <property type="entry name" value="MoCo_sulfurase"/>
</dbReference>
<feature type="region of interest" description="Disordered" evidence="5">
    <location>
        <begin position="215"/>
        <end position="236"/>
    </location>
</feature>
<organism evidence="7 8">
    <name type="scientific">Priapulus caudatus</name>
    <name type="common">Priapulid worm</name>
    <dbReference type="NCBI Taxonomy" id="37621"/>
    <lineage>
        <taxon>Eukaryota</taxon>
        <taxon>Metazoa</taxon>
        <taxon>Ecdysozoa</taxon>
        <taxon>Scalidophora</taxon>
        <taxon>Priapulida</taxon>
        <taxon>Priapulimorpha</taxon>
        <taxon>Priapulimorphida</taxon>
        <taxon>Priapulidae</taxon>
        <taxon>Priapulus</taxon>
    </lineage>
</organism>
<dbReference type="SUPFAM" id="SSF50800">
    <property type="entry name" value="PK beta-barrel domain-like"/>
    <property type="match status" value="1"/>
</dbReference>
<feature type="compositionally biased region" description="Polar residues" evidence="5">
    <location>
        <begin position="218"/>
        <end position="236"/>
    </location>
</feature>
<comment type="function">
    <text evidence="4">Sulfurates the molybdenum cofactor. Sulfation of molybdenum is essential for xanthine dehydrogenase (XDH) and aldehyde oxidase (ADO) enzymes in which molybdenum cofactor is liganded by 1 oxygen and 1 sulfur atom in active form.</text>
</comment>
<dbReference type="Pfam" id="PF03473">
    <property type="entry name" value="MOSC"/>
    <property type="match status" value="1"/>
</dbReference>
<evidence type="ECO:0000256" key="3">
    <source>
        <dbReference type="ARBA" id="ARBA00023150"/>
    </source>
</evidence>
<dbReference type="GeneID" id="106811588"/>
<dbReference type="SUPFAM" id="SSF53383">
    <property type="entry name" value="PLP-dependent transferases"/>
    <property type="match status" value="1"/>
</dbReference>
<dbReference type="InterPro" id="IPR015421">
    <property type="entry name" value="PyrdxlP-dep_Trfase_major"/>
</dbReference>
<dbReference type="HAMAP" id="MF_03050">
    <property type="entry name" value="MOCOS"/>
    <property type="match status" value="1"/>
</dbReference>
<sequence length="852" mass="93808">MEQLAGTVNMLRHHSDSLQALRVLEFGRLQKGIYLDHAAAALYTKSQINATHMDLLSNHYGNPHSRHSSSQLATEMIERTRLRVLKFFCTSSDDYSVVFTAGCTAALKLVADSFRWTDGTTGRAPGVFCYLNDSHTSVLGMREVAAQRGASVNCVSISDVERLTADLQWRDGVSTLRHQRACKSLFAMPAQCNFSGRKYPLSWVAAVHGGALDDRRPMQQSENETQETTAPPVAGSNTYVDGTAWYVLLDASALVGTAPLDLGEHRPDYVAVSFYKMFGYPTGVGALLVRNDSQGALARTYFGGGTVQVSLASERYHTCRLGISERFEDGTIPFLEIAALRHGFDVLEGMAGGIHHISSYAFSLARYVYERLDALCHHNGAPVARIYCDTRYDNVATQGAILAFNILKETGEYEGYAEVEKMASLYNIQLRTGCFCNPGACQRHLGLTNEQVKQHFQAGHMCGDSVDVISGCPTGAVRISFGWMSTLEDGQRFLDMVRTCFVVAHSTGEMHCDKSGTNVDNPCVLRPVSPFSDSAVVADCHGVMSAKTADTSHISAPDMQENESLRLSRIFLYPVKSCGSLEVHEWKLSERGLLYDRQWMVVTDAGIVLTQKRESRLCLIKPRLDLLAGVLWLTFPDTNPLSVPLAMDHDKQEQATSAERFTGTVCRARVWGQDCGAEAGRWLSACLNRPGCRLVAHDPGSKRTHDEGRTSLSLANEAQYLIISESSISHLFDSIAMTADDARPDPDDLMERFRANLVIAGGTPFEEERWESVQIGCHSFQSLGHCTRCAVICTNQRTAEFGRQLLVTLRSLRAGKLNFGIYVRASYSSSDATSTLRVGDQVLPAYRLVVEA</sequence>
<gene>
    <name evidence="8" type="primary">LOC106811588</name>
</gene>
<dbReference type="InterPro" id="IPR015424">
    <property type="entry name" value="PyrdxlP-dep_Trfase"/>
</dbReference>
<dbReference type="RefSeq" id="XP_014670763.1">
    <property type="nucleotide sequence ID" value="XM_014815277.1"/>
</dbReference>
<accession>A0ABM1EEZ2</accession>
<reference evidence="8" key="1">
    <citation type="submission" date="2025-08" db="UniProtKB">
        <authorList>
            <consortium name="RefSeq"/>
        </authorList>
    </citation>
    <scope>IDENTIFICATION</scope>
</reference>
<dbReference type="PANTHER" id="PTHR14237:SF80">
    <property type="entry name" value="MOLYBDENUM COFACTOR SULFURASE"/>
    <property type="match status" value="1"/>
</dbReference>
<dbReference type="Pfam" id="PF00266">
    <property type="entry name" value="Aminotran_5"/>
    <property type="match status" value="2"/>
</dbReference>
<dbReference type="InterPro" id="IPR005302">
    <property type="entry name" value="MoCF_Sase_C"/>
</dbReference>
<evidence type="ECO:0000256" key="1">
    <source>
        <dbReference type="ARBA" id="ARBA00022679"/>
    </source>
</evidence>
<protein>
    <recommendedName>
        <fullName evidence="4">Molybdenum cofactor sulfurase</fullName>
        <shortName evidence="4">MCS</shortName>
        <shortName evidence="4">MOS</shortName>
        <shortName evidence="4">MoCo sulfurase</shortName>
        <ecNumber evidence="4">2.8.1.9</ecNumber>
    </recommendedName>
    <alternativeName>
        <fullName evidence="4">Molybdenum cofactor sulfurtransferase</fullName>
    </alternativeName>
</protein>
<feature type="active site" evidence="4">
    <location>
        <position position="436"/>
    </location>
</feature>
<keyword evidence="3 4" id="KW-0501">Molybdenum cofactor biosynthesis</keyword>
<dbReference type="Gene3D" id="3.40.640.10">
    <property type="entry name" value="Type I PLP-dependent aspartate aminotransferase-like (Major domain)"/>
    <property type="match status" value="1"/>
</dbReference>
<dbReference type="Proteomes" id="UP000695022">
    <property type="component" value="Unplaced"/>
</dbReference>
<dbReference type="Pfam" id="PF03476">
    <property type="entry name" value="MOSC_N"/>
    <property type="match status" value="1"/>
</dbReference>
<name>A0ABM1EEZ2_PRICU</name>
<evidence type="ECO:0000256" key="2">
    <source>
        <dbReference type="ARBA" id="ARBA00022898"/>
    </source>
</evidence>
<dbReference type="PROSITE" id="PS51340">
    <property type="entry name" value="MOSC"/>
    <property type="match status" value="1"/>
</dbReference>
<dbReference type="InterPro" id="IPR000192">
    <property type="entry name" value="Aminotrans_V_dom"/>
</dbReference>
<feature type="domain" description="MOSC" evidence="6">
    <location>
        <begin position="692"/>
        <end position="845"/>
    </location>
</feature>
<dbReference type="PANTHER" id="PTHR14237">
    <property type="entry name" value="MOLYBDOPTERIN COFACTOR SULFURASE MOSC"/>
    <property type="match status" value="1"/>
</dbReference>
<keyword evidence="7" id="KW-1185">Reference proteome</keyword>
<comment type="similarity">
    <text evidence="4">Belongs to the class-V pyridoxal-phosphate-dependent aminotransferase family. MOCOS subfamily.</text>
</comment>
<evidence type="ECO:0000259" key="6">
    <source>
        <dbReference type="PROSITE" id="PS51340"/>
    </source>
</evidence>
<dbReference type="EC" id="2.8.1.9" evidence="4"/>
<comment type="cofactor">
    <cofactor evidence="4">
        <name>pyridoxal 5'-phosphate</name>
        <dbReference type="ChEBI" id="CHEBI:597326"/>
    </cofactor>
</comment>
<evidence type="ECO:0000256" key="5">
    <source>
        <dbReference type="SAM" id="MobiDB-lite"/>
    </source>
</evidence>
<keyword evidence="1 4" id="KW-0808">Transferase</keyword>